<dbReference type="EMBL" id="GGEC01085876">
    <property type="protein sequence ID" value="MBX66360.1"/>
    <property type="molecule type" value="Transcribed_RNA"/>
</dbReference>
<evidence type="ECO:0000313" key="1">
    <source>
        <dbReference type="EMBL" id="MBX66360.1"/>
    </source>
</evidence>
<protein>
    <submittedName>
        <fullName evidence="1">Uncharacterized protein</fullName>
    </submittedName>
</protein>
<organism evidence="1">
    <name type="scientific">Rhizophora mucronata</name>
    <name type="common">Asiatic mangrove</name>
    <dbReference type="NCBI Taxonomy" id="61149"/>
    <lineage>
        <taxon>Eukaryota</taxon>
        <taxon>Viridiplantae</taxon>
        <taxon>Streptophyta</taxon>
        <taxon>Embryophyta</taxon>
        <taxon>Tracheophyta</taxon>
        <taxon>Spermatophyta</taxon>
        <taxon>Magnoliopsida</taxon>
        <taxon>eudicotyledons</taxon>
        <taxon>Gunneridae</taxon>
        <taxon>Pentapetalae</taxon>
        <taxon>rosids</taxon>
        <taxon>fabids</taxon>
        <taxon>Malpighiales</taxon>
        <taxon>Rhizophoraceae</taxon>
        <taxon>Rhizophora</taxon>
    </lineage>
</organism>
<sequence>MDTCLPPTCIHIETEAFESKLGFRNTHESSNPRQLWMLILTSYSFLMR</sequence>
<dbReference type="AlphaFoldDB" id="A0A2P2QH78"/>
<reference evidence="1" key="1">
    <citation type="submission" date="2018-02" db="EMBL/GenBank/DDBJ databases">
        <title>Rhizophora mucronata_Transcriptome.</title>
        <authorList>
            <person name="Meera S.P."/>
            <person name="Sreeshan A."/>
            <person name="Augustine A."/>
        </authorList>
    </citation>
    <scope>NUCLEOTIDE SEQUENCE</scope>
    <source>
        <tissue evidence="1">Leaf</tissue>
    </source>
</reference>
<name>A0A2P2QH78_RHIMU</name>
<accession>A0A2P2QH78</accession>
<proteinExistence type="predicted"/>